<evidence type="ECO:0000256" key="11">
    <source>
        <dbReference type="SAM" id="Phobius"/>
    </source>
</evidence>
<dbReference type="EMBL" id="BMOV01000003">
    <property type="protein sequence ID" value="GGO10207.1"/>
    <property type="molecule type" value="Genomic_DNA"/>
</dbReference>
<feature type="transmembrane region" description="Helical" evidence="11">
    <location>
        <begin position="21"/>
        <end position="48"/>
    </location>
</feature>
<evidence type="ECO:0000256" key="7">
    <source>
        <dbReference type="ARBA" id="ARBA00022989"/>
    </source>
</evidence>
<dbReference type="InterPro" id="IPR003400">
    <property type="entry name" value="ExbD"/>
</dbReference>
<proteinExistence type="inferred from homology"/>
<keyword evidence="6 10" id="KW-0812">Transmembrane</keyword>
<evidence type="ECO:0000256" key="10">
    <source>
        <dbReference type="RuleBase" id="RU003879"/>
    </source>
</evidence>
<accession>A0ABQ2LCH4</accession>
<evidence type="ECO:0000256" key="8">
    <source>
        <dbReference type="ARBA" id="ARBA00023136"/>
    </source>
</evidence>
<comment type="subcellular location">
    <subcellularLocation>
        <location evidence="1">Cell membrane</location>
        <topology evidence="1">Single-pass membrane protein</topology>
    </subcellularLocation>
    <subcellularLocation>
        <location evidence="10">Cell membrane</location>
        <topology evidence="10">Single-pass type II membrane protein</topology>
    </subcellularLocation>
</comment>
<comment type="caution">
    <text evidence="12">The sequence shown here is derived from an EMBL/GenBank/DDBJ whole genome shotgun (WGS) entry which is preliminary data.</text>
</comment>
<evidence type="ECO:0000313" key="13">
    <source>
        <dbReference type="Proteomes" id="UP000602381"/>
    </source>
</evidence>
<evidence type="ECO:0000256" key="9">
    <source>
        <dbReference type="ARBA" id="ARBA00023306"/>
    </source>
</evidence>
<comment type="similarity">
    <text evidence="2 10">Belongs to the ExbD/TolR family.</text>
</comment>
<reference evidence="13" key="1">
    <citation type="journal article" date="2019" name="Int. J. Syst. Evol. Microbiol.">
        <title>The Global Catalogue of Microorganisms (GCM) 10K type strain sequencing project: providing services to taxonomists for standard genome sequencing and annotation.</title>
        <authorList>
            <consortium name="The Broad Institute Genomics Platform"/>
            <consortium name="The Broad Institute Genome Sequencing Center for Infectious Disease"/>
            <person name="Wu L."/>
            <person name="Ma J."/>
        </authorList>
    </citation>
    <scope>NUCLEOTIDE SEQUENCE [LARGE SCALE GENOMIC DNA]</scope>
    <source>
        <strain evidence="13">JCM 17843</strain>
    </source>
</reference>
<keyword evidence="9" id="KW-0131">Cell cycle</keyword>
<keyword evidence="3" id="KW-1003">Cell membrane</keyword>
<sequence>MAGMQIQLRGRDRRGVAQYKPLAEINVTPFVDVMLVLLIVFMVTAPLLQVGVPVDLPRADAQKLQQDNTPLTISVDQTGAIFIEDTEIGYEELVPRLAAIAETRDRTETRIYVRGDRNLDYGRIMQVMSAINGAGFTKVALVADRPQ</sequence>
<evidence type="ECO:0000256" key="4">
    <source>
        <dbReference type="ARBA" id="ARBA00022519"/>
    </source>
</evidence>
<dbReference type="PANTHER" id="PTHR30558">
    <property type="entry name" value="EXBD MEMBRANE COMPONENT OF PMF-DRIVEN MACROMOLECULE IMPORT SYSTEM"/>
    <property type="match status" value="1"/>
</dbReference>
<evidence type="ECO:0000256" key="6">
    <source>
        <dbReference type="ARBA" id="ARBA00022692"/>
    </source>
</evidence>
<keyword evidence="7 11" id="KW-1133">Transmembrane helix</keyword>
<keyword evidence="10" id="KW-0813">Transport</keyword>
<keyword evidence="8 11" id="KW-0472">Membrane</keyword>
<dbReference type="RefSeq" id="WP_150004878.1">
    <property type="nucleotide sequence ID" value="NZ_BMOV01000003.1"/>
</dbReference>
<dbReference type="Gene3D" id="3.30.420.270">
    <property type="match status" value="1"/>
</dbReference>
<name>A0ABQ2LCH4_9PROT</name>
<gene>
    <name evidence="12" type="primary">tolR</name>
    <name evidence="12" type="ORF">GCM10007972_12660</name>
</gene>
<keyword evidence="13" id="KW-1185">Reference proteome</keyword>
<evidence type="ECO:0000256" key="5">
    <source>
        <dbReference type="ARBA" id="ARBA00022618"/>
    </source>
</evidence>
<evidence type="ECO:0000256" key="3">
    <source>
        <dbReference type="ARBA" id="ARBA00022475"/>
    </source>
</evidence>
<dbReference type="Proteomes" id="UP000602381">
    <property type="component" value="Unassembled WGS sequence"/>
</dbReference>
<evidence type="ECO:0000256" key="2">
    <source>
        <dbReference type="ARBA" id="ARBA00005811"/>
    </source>
</evidence>
<evidence type="ECO:0000313" key="12">
    <source>
        <dbReference type="EMBL" id="GGO10207.1"/>
    </source>
</evidence>
<keyword evidence="10" id="KW-0653">Protein transport</keyword>
<keyword evidence="4" id="KW-0997">Cell inner membrane</keyword>
<protein>
    <submittedName>
        <fullName evidence="12">Protein TolR</fullName>
    </submittedName>
</protein>
<dbReference type="InterPro" id="IPR014168">
    <property type="entry name" value="Tol-Pal_TolR"/>
</dbReference>
<dbReference type="NCBIfam" id="TIGR02801">
    <property type="entry name" value="tolR"/>
    <property type="match status" value="1"/>
</dbReference>
<organism evidence="12 13">
    <name type="scientific">Iodidimonas muriae</name>
    <dbReference type="NCBI Taxonomy" id="261467"/>
    <lineage>
        <taxon>Bacteria</taxon>
        <taxon>Pseudomonadati</taxon>
        <taxon>Pseudomonadota</taxon>
        <taxon>Alphaproteobacteria</taxon>
        <taxon>Iodidimonadales</taxon>
        <taxon>Iodidimonadaceae</taxon>
        <taxon>Iodidimonas</taxon>
    </lineage>
</organism>
<evidence type="ECO:0000256" key="1">
    <source>
        <dbReference type="ARBA" id="ARBA00004162"/>
    </source>
</evidence>
<dbReference type="Pfam" id="PF02472">
    <property type="entry name" value="ExbD"/>
    <property type="match status" value="1"/>
</dbReference>
<dbReference type="PANTHER" id="PTHR30558:SF7">
    <property type="entry name" value="TOL-PAL SYSTEM PROTEIN TOLR"/>
    <property type="match status" value="1"/>
</dbReference>
<keyword evidence="5" id="KW-0132">Cell division</keyword>